<accession>A0A8C0IQY0</accession>
<dbReference type="AlphaFoldDB" id="A0A8C0IQY0"/>
<evidence type="ECO:0000313" key="2">
    <source>
        <dbReference type="Proteomes" id="UP000694404"/>
    </source>
</evidence>
<dbReference type="Ensembl" id="ENSCABT00000015625.1">
    <property type="protein sequence ID" value="ENSCABP00000014261.1"/>
    <property type="gene ID" value="ENSCABG00000010648.1"/>
</dbReference>
<name>A0A8C0IQY0_CHEAB</name>
<organism evidence="1 2">
    <name type="scientific">Chelonoidis abingdonii</name>
    <name type="common">Abingdon island giant tortoise</name>
    <name type="synonym">Testudo abingdonii</name>
    <dbReference type="NCBI Taxonomy" id="106734"/>
    <lineage>
        <taxon>Eukaryota</taxon>
        <taxon>Metazoa</taxon>
        <taxon>Chordata</taxon>
        <taxon>Craniata</taxon>
        <taxon>Vertebrata</taxon>
        <taxon>Euteleostomi</taxon>
        <taxon>Archelosauria</taxon>
        <taxon>Testudinata</taxon>
        <taxon>Testudines</taxon>
        <taxon>Cryptodira</taxon>
        <taxon>Durocryptodira</taxon>
        <taxon>Testudinoidea</taxon>
        <taxon>Testudinidae</taxon>
        <taxon>Chelonoidis</taxon>
    </lineage>
</organism>
<reference evidence="1" key="2">
    <citation type="submission" date="2025-09" db="UniProtKB">
        <authorList>
            <consortium name="Ensembl"/>
        </authorList>
    </citation>
    <scope>IDENTIFICATION</scope>
</reference>
<reference evidence="1" key="1">
    <citation type="submission" date="2025-08" db="UniProtKB">
        <authorList>
            <consortium name="Ensembl"/>
        </authorList>
    </citation>
    <scope>IDENTIFICATION</scope>
</reference>
<protein>
    <submittedName>
        <fullName evidence="1">Uncharacterized protein</fullName>
    </submittedName>
</protein>
<dbReference type="Proteomes" id="UP000694404">
    <property type="component" value="Unplaced"/>
</dbReference>
<keyword evidence="2" id="KW-1185">Reference proteome</keyword>
<sequence>MPLLNVNVVSDHADANACAKALCFAGSGPEHSAPCRTEPFCSYPFWLKRFPHSGQAKGRSPVWMRWWVTRPLLQLKLFPHSPQVNGLPPWWVFSCVTRNVRWLKLFPHSAVWLCTTTQAGLFPGGLPWCERTGTGWKRPPGAEFAGPSPG</sequence>
<proteinExistence type="predicted"/>
<evidence type="ECO:0000313" key="1">
    <source>
        <dbReference type="Ensembl" id="ENSCABP00000014261.1"/>
    </source>
</evidence>
<dbReference type="GeneTree" id="ENSGT01030000239069"/>